<dbReference type="HOGENOM" id="CLU_013084_2_1_1"/>
<proteinExistence type="predicted"/>
<dbReference type="OrthoDB" id="3246730at2759"/>
<name>M5FQ07_DACPD</name>
<evidence type="ECO:0008006" key="4">
    <source>
        <dbReference type="Google" id="ProtNLM"/>
    </source>
</evidence>
<dbReference type="EMBL" id="JH795881">
    <property type="protein sequence ID" value="EJT96659.1"/>
    <property type="molecule type" value="Genomic_DNA"/>
</dbReference>
<evidence type="ECO:0000313" key="2">
    <source>
        <dbReference type="EMBL" id="EJT96659.1"/>
    </source>
</evidence>
<gene>
    <name evidence="2" type="ORF">DACRYDRAFT_102753</name>
</gene>
<dbReference type="Pfam" id="PF18758">
    <property type="entry name" value="KDZ"/>
    <property type="match status" value="1"/>
</dbReference>
<accession>M5FQ07</accession>
<evidence type="ECO:0000313" key="3">
    <source>
        <dbReference type="Proteomes" id="UP000030653"/>
    </source>
</evidence>
<dbReference type="Proteomes" id="UP000030653">
    <property type="component" value="Unassembled WGS sequence"/>
</dbReference>
<dbReference type="GeneID" id="63682724"/>
<sequence length="600" mass="68713">MLLCGDGNNSSKWFEQAGHQDDRIFETDYVIPAARVELYARPPWLQGHDKFPGPTSGLKEAGKEAGGPGGVHEEPEPEQLADCASKWKAAQAKEDAGSFCQAFAETGHFLVVCRHAFILWSVDMIKSGELSRYSLTVLDKCIKTFGVGLAFGYDIGCTHSVTIQQSPLGAQAAAASLRFFVGAFHGYAHNRRCQLAFHPCLLATAGLEDFETCEWVFAKQNLTAQQNLTAHLFRHASRYHRHQTMHLFYQRWDRDCRTLLSNFLYNNYKQALDLIQRSYPVVQSMLSQLGLTTMDLARFLQEEWAFFDSLQEEPAEDQLAFCYLETLHLLHAERHKLDHMQYHEFVVVMPASWPATSDNTRQKMLERDYNRVLRAVHEYEALAARYELELQTEPWTPEHPSWQKYEAACVLREYHTALDELESLVVQHIFELEKLSIRGTGYAMRTAIACTLNTRSKAIKASIARYNKLALSLQPPRPTLKPAEVLDYALLADFSLLRHAREDIRQRPWANPRVRELIRKWQLVQCAEHELERLNIEIRRVNTQLHNEPARLLAGIPCAEAAGDRVLASVMRDYVARQLRINTRMQARMQEILQLPGFCG</sequence>
<dbReference type="InterPro" id="IPR040521">
    <property type="entry name" value="KDZ"/>
</dbReference>
<dbReference type="OMA" id="RYLHECE"/>
<dbReference type="PANTHER" id="PTHR33096:SF1">
    <property type="entry name" value="CXC1-LIKE CYSTEINE CLUSTER ASSOCIATED WITH KDZ TRANSPOSASES DOMAIN-CONTAINING PROTEIN"/>
    <property type="match status" value="1"/>
</dbReference>
<reference evidence="2 3" key="1">
    <citation type="journal article" date="2012" name="Science">
        <title>The Paleozoic origin of enzymatic lignin decomposition reconstructed from 31 fungal genomes.</title>
        <authorList>
            <person name="Floudas D."/>
            <person name="Binder M."/>
            <person name="Riley R."/>
            <person name="Barry K."/>
            <person name="Blanchette R.A."/>
            <person name="Henrissat B."/>
            <person name="Martinez A.T."/>
            <person name="Otillar R."/>
            <person name="Spatafora J.W."/>
            <person name="Yadav J.S."/>
            <person name="Aerts A."/>
            <person name="Benoit I."/>
            <person name="Boyd A."/>
            <person name="Carlson A."/>
            <person name="Copeland A."/>
            <person name="Coutinho P.M."/>
            <person name="de Vries R.P."/>
            <person name="Ferreira P."/>
            <person name="Findley K."/>
            <person name="Foster B."/>
            <person name="Gaskell J."/>
            <person name="Glotzer D."/>
            <person name="Gorecki P."/>
            <person name="Heitman J."/>
            <person name="Hesse C."/>
            <person name="Hori C."/>
            <person name="Igarashi K."/>
            <person name="Jurgens J.A."/>
            <person name="Kallen N."/>
            <person name="Kersten P."/>
            <person name="Kohler A."/>
            <person name="Kuees U."/>
            <person name="Kumar T.K.A."/>
            <person name="Kuo A."/>
            <person name="LaButti K."/>
            <person name="Larrondo L.F."/>
            <person name="Lindquist E."/>
            <person name="Ling A."/>
            <person name="Lombard V."/>
            <person name="Lucas S."/>
            <person name="Lundell T."/>
            <person name="Martin R."/>
            <person name="McLaughlin D.J."/>
            <person name="Morgenstern I."/>
            <person name="Morin E."/>
            <person name="Murat C."/>
            <person name="Nagy L.G."/>
            <person name="Nolan M."/>
            <person name="Ohm R.A."/>
            <person name="Patyshakuliyeva A."/>
            <person name="Rokas A."/>
            <person name="Ruiz-Duenas F.J."/>
            <person name="Sabat G."/>
            <person name="Salamov A."/>
            <person name="Samejima M."/>
            <person name="Schmutz J."/>
            <person name="Slot J.C."/>
            <person name="St John F."/>
            <person name="Stenlid J."/>
            <person name="Sun H."/>
            <person name="Sun S."/>
            <person name="Syed K."/>
            <person name="Tsang A."/>
            <person name="Wiebenga A."/>
            <person name="Young D."/>
            <person name="Pisabarro A."/>
            <person name="Eastwood D.C."/>
            <person name="Martin F."/>
            <person name="Cullen D."/>
            <person name="Grigoriev I.V."/>
            <person name="Hibbett D.S."/>
        </authorList>
    </citation>
    <scope>NUCLEOTIDE SEQUENCE [LARGE SCALE GENOMIC DNA]</scope>
    <source>
        <strain evidence="2 3">DJM-731 SS1</strain>
    </source>
</reference>
<dbReference type="AlphaFoldDB" id="M5FQ07"/>
<protein>
    <recommendedName>
        <fullName evidence="4">CxC2-like cysteine cluster KDZ transposase-associated domain-containing protein</fullName>
    </recommendedName>
</protein>
<evidence type="ECO:0000256" key="1">
    <source>
        <dbReference type="SAM" id="MobiDB-lite"/>
    </source>
</evidence>
<feature type="region of interest" description="Disordered" evidence="1">
    <location>
        <begin position="47"/>
        <end position="77"/>
    </location>
</feature>
<dbReference type="PANTHER" id="PTHR33096">
    <property type="entry name" value="CXC2 DOMAIN-CONTAINING PROTEIN"/>
    <property type="match status" value="1"/>
</dbReference>
<keyword evidence="3" id="KW-1185">Reference proteome</keyword>
<organism evidence="2 3">
    <name type="scientific">Dacryopinax primogenitus (strain DJM 731)</name>
    <name type="common">Brown rot fungus</name>
    <dbReference type="NCBI Taxonomy" id="1858805"/>
    <lineage>
        <taxon>Eukaryota</taxon>
        <taxon>Fungi</taxon>
        <taxon>Dikarya</taxon>
        <taxon>Basidiomycota</taxon>
        <taxon>Agaricomycotina</taxon>
        <taxon>Dacrymycetes</taxon>
        <taxon>Dacrymycetales</taxon>
        <taxon>Dacrymycetaceae</taxon>
        <taxon>Dacryopinax</taxon>
    </lineage>
</organism>
<dbReference type="RefSeq" id="XP_040623557.1">
    <property type="nucleotide sequence ID" value="XM_040767662.1"/>
</dbReference>